<keyword evidence="2" id="KW-0472">Membrane</keyword>
<dbReference type="InterPro" id="IPR011054">
    <property type="entry name" value="Rudment_hybrid_motif"/>
</dbReference>
<dbReference type="EMBL" id="JAVYJV010000002">
    <property type="protein sequence ID" value="KAK4377548.1"/>
    <property type="molecule type" value="Genomic_DNA"/>
</dbReference>
<gene>
    <name evidence="3" type="ORF">RND71_003844</name>
</gene>
<feature type="region of interest" description="Disordered" evidence="1">
    <location>
        <begin position="142"/>
        <end position="165"/>
    </location>
</feature>
<feature type="transmembrane region" description="Helical" evidence="2">
    <location>
        <begin position="37"/>
        <end position="58"/>
    </location>
</feature>
<keyword evidence="2" id="KW-0812">Transmembrane</keyword>
<keyword evidence="4" id="KW-1185">Reference proteome</keyword>
<protein>
    <submittedName>
        <fullName evidence="3">Uncharacterized protein</fullName>
    </submittedName>
</protein>
<evidence type="ECO:0000256" key="1">
    <source>
        <dbReference type="SAM" id="MobiDB-lite"/>
    </source>
</evidence>
<dbReference type="SUPFAM" id="SSF51246">
    <property type="entry name" value="Rudiment single hybrid motif"/>
    <property type="match status" value="1"/>
</dbReference>
<comment type="caution">
    <text evidence="3">The sequence shown here is derived from an EMBL/GenBank/DDBJ whole genome shotgun (WGS) entry which is preliminary data.</text>
</comment>
<name>A0AAE1SU13_9SOLA</name>
<evidence type="ECO:0000256" key="2">
    <source>
        <dbReference type="SAM" id="Phobius"/>
    </source>
</evidence>
<organism evidence="3 4">
    <name type="scientific">Anisodus tanguticus</name>
    <dbReference type="NCBI Taxonomy" id="243964"/>
    <lineage>
        <taxon>Eukaryota</taxon>
        <taxon>Viridiplantae</taxon>
        <taxon>Streptophyta</taxon>
        <taxon>Embryophyta</taxon>
        <taxon>Tracheophyta</taxon>
        <taxon>Spermatophyta</taxon>
        <taxon>Magnoliopsida</taxon>
        <taxon>eudicotyledons</taxon>
        <taxon>Gunneridae</taxon>
        <taxon>Pentapetalae</taxon>
        <taxon>asterids</taxon>
        <taxon>lamiids</taxon>
        <taxon>Solanales</taxon>
        <taxon>Solanaceae</taxon>
        <taxon>Solanoideae</taxon>
        <taxon>Hyoscyameae</taxon>
        <taxon>Anisodus</taxon>
    </lineage>
</organism>
<sequence length="212" mass="23365">MPKMANNSTISLSFSMVGSFLSREFLALVDHTTTKPVIASVGSLICIIYVFCYVLLVLSHKQITCVSRLAFSTTSLGITGRPGGNSTGPSTLLPDIPATIIGVDGTSSITGIRKRKLKHVLMFRCKMALQCGIKKSLRQPEDYRKKNDTKYRKRHKYPSPRPQPMTEVCVDHKVITDASEGRQVVDIIPPGPELLVSEGESIKFDQPWGICN</sequence>
<reference evidence="3" key="1">
    <citation type="submission" date="2023-12" db="EMBL/GenBank/DDBJ databases">
        <title>Genome assembly of Anisodus tanguticus.</title>
        <authorList>
            <person name="Wang Y.-J."/>
        </authorList>
    </citation>
    <scope>NUCLEOTIDE SEQUENCE</scope>
    <source>
        <strain evidence="3">KB-2021</strain>
        <tissue evidence="3">Leaf</tissue>
    </source>
</reference>
<keyword evidence="2" id="KW-1133">Transmembrane helix</keyword>
<evidence type="ECO:0000313" key="3">
    <source>
        <dbReference type="EMBL" id="KAK4377548.1"/>
    </source>
</evidence>
<dbReference type="Gene3D" id="2.40.50.100">
    <property type="match status" value="1"/>
</dbReference>
<accession>A0AAE1SU13</accession>
<evidence type="ECO:0000313" key="4">
    <source>
        <dbReference type="Proteomes" id="UP001291623"/>
    </source>
</evidence>
<dbReference type="Proteomes" id="UP001291623">
    <property type="component" value="Unassembled WGS sequence"/>
</dbReference>
<proteinExistence type="predicted"/>
<dbReference type="AlphaFoldDB" id="A0AAE1SU13"/>